<keyword evidence="3" id="KW-0479">Metal-binding</keyword>
<dbReference type="GO" id="GO:0051539">
    <property type="term" value="F:4 iron, 4 sulfur cluster binding"/>
    <property type="evidence" value="ECO:0007669"/>
    <property type="project" value="UniProtKB-KW"/>
</dbReference>
<accession>A0A2J0L6B8</accession>
<protein>
    <submittedName>
        <fullName evidence="8">Uncharacterized protein</fullName>
    </submittedName>
</protein>
<feature type="domain" description="B12-binding" evidence="6">
    <location>
        <begin position="10"/>
        <end position="142"/>
    </location>
</feature>
<evidence type="ECO:0000259" key="6">
    <source>
        <dbReference type="PROSITE" id="PS51332"/>
    </source>
</evidence>
<dbReference type="PROSITE" id="PS51918">
    <property type="entry name" value="RADICAL_SAM"/>
    <property type="match status" value="1"/>
</dbReference>
<dbReference type="PANTHER" id="PTHR43409">
    <property type="entry name" value="ANAEROBIC MAGNESIUM-PROTOPORPHYRIN IX MONOMETHYL ESTER CYCLASE-RELATED"/>
    <property type="match status" value="1"/>
</dbReference>
<evidence type="ECO:0000256" key="2">
    <source>
        <dbReference type="ARBA" id="ARBA00022691"/>
    </source>
</evidence>
<evidence type="ECO:0000259" key="7">
    <source>
        <dbReference type="PROSITE" id="PS51918"/>
    </source>
</evidence>
<evidence type="ECO:0000256" key="3">
    <source>
        <dbReference type="ARBA" id="ARBA00022723"/>
    </source>
</evidence>
<dbReference type="Gene3D" id="3.40.50.280">
    <property type="entry name" value="Cobalamin-binding domain"/>
    <property type="match status" value="1"/>
</dbReference>
<gene>
    <name evidence="8" type="ORF">COS99_02075</name>
</gene>
<proteinExistence type="predicted"/>
<evidence type="ECO:0000313" key="8">
    <source>
        <dbReference type="EMBL" id="PIU42087.1"/>
    </source>
</evidence>
<dbReference type="SUPFAM" id="SSF52242">
    <property type="entry name" value="Cobalamin (vitamin B12)-binding domain"/>
    <property type="match status" value="1"/>
</dbReference>
<keyword evidence="2" id="KW-0949">S-adenosyl-L-methionine</keyword>
<dbReference type="PANTHER" id="PTHR43409:SF16">
    <property type="entry name" value="SLR0320 PROTEIN"/>
    <property type="match status" value="1"/>
</dbReference>
<dbReference type="InterPro" id="IPR036724">
    <property type="entry name" value="Cobalamin-bd_sf"/>
</dbReference>
<comment type="cofactor">
    <cofactor evidence="1">
        <name>[4Fe-4S] cluster</name>
        <dbReference type="ChEBI" id="CHEBI:49883"/>
    </cofactor>
</comment>
<dbReference type="Gene3D" id="3.80.30.20">
    <property type="entry name" value="tm_1862 like domain"/>
    <property type="match status" value="1"/>
</dbReference>
<dbReference type="GO" id="GO:0031419">
    <property type="term" value="F:cobalamin binding"/>
    <property type="evidence" value="ECO:0007669"/>
    <property type="project" value="InterPro"/>
</dbReference>
<dbReference type="EMBL" id="PEWV01000020">
    <property type="protein sequence ID" value="PIU42087.1"/>
    <property type="molecule type" value="Genomic_DNA"/>
</dbReference>
<sequence length="481" mass="55857">MRFSKVLLINPFIYRSYMGPIRPSAGLGYLAEYLSANNIQYEVLDMNLGYGLRYLWKKIEQQKPDLIGLTVWTYRYKNTYALIELIKKRYPDLSVAAGGPHISSLRIEAFKECKGIDFGITLEGEKTIIELCQGKPFHEIKGLIYHKDNELVYTGDREFIIDLDSIPFPKYEKFELERYFLKEILIISSRGCPHACIYCPVNLAIGKRLRIRSAKNVVDEITYWYNRDYRRFNFGDDNFTFFKERVYEICDEIERRGLKDLDLRCGNGVRADKVDRQLLKRMKEVGFSYIGLGVEAGNNRMLKILKKGESIEEIEGVIGDACDLGYDVTLFFLAGSPGETWADIKDSARLAEKYPVMDARFYNIVPYPSTELFEWLTEKSLLLYKPEEYLNSASAFDCMPIFETPELSAEERIKVLKWLKKVEKRILRKGLARKLRKYGFISLLVSNIASTTAARYLIRHSRLVRQLIEKIRYNLNRSAGA</sequence>
<dbReference type="InterPro" id="IPR023404">
    <property type="entry name" value="rSAM_horseshoe"/>
</dbReference>
<dbReference type="GO" id="GO:0003824">
    <property type="term" value="F:catalytic activity"/>
    <property type="evidence" value="ECO:0007669"/>
    <property type="project" value="InterPro"/>
</dbReference>
<dbReference type="PROSITE" id="PS51332">
    <property type="entry name" value="B12_BINDING"/>
    <property type="match status" value="1"/>
</dbReference>
<evidence type="ECO:0000256" key="5">
    <source>
        <dbReference type="ARBA" id="ARBA00023014"/>
    </source>
</evidence>
<keyword evidence="4" id="KW-0408">Iron</keyword>
<dbReference type="InterPro" id="IPR006638">
    <property type="entry name" value="Elp3/MiaA/NifB-like_rSAM"/>
</dbReference>
<dbReference type="InterPro" id="IPR051198">
    <property type="entry name" value="BchE-like"/>
</dbReference>
<dbReference type="SMART" id="SM00729">
    <property type="entry name" value="Elp3"/>
    <property type="match status" value="1"/>
</dbReference>
<reference evidence="8 9" key="1">
    <citation type="submission" date="2017-09" db="EMBL/GenBank/DDBJ databases">
        <title>Depth-based differentiation of microbial function through sediment-hosted aquifers and enrichment of novel symbionts in the deep terrestrial subsurface.</title>
        <authorList>
            <person name="Probst A.J."/>
            <person name="Ladd B."/>
            <person name="Jarett J.K."/>
            <person name="Geller-Mcgrath D.E."/>
            <person name="Sieber C.M."/>
            <person name="Emerson J.B."/>
            <person name="Anantharaman K."/>
            <person name="Thomas B.C."/>
            <person name="Malmstrom R."/>
            <person name="Stieglmeier M."/>
            <person name="Klingl A."/>
            <person name="Woyke T."/>
            <person name="Ryan C.M."/>
            <person name="Banfield J.F."/>
        </authorList>
    </citation>
    <scope>NUCLEOTIDE SEQUENCE [LARGE SCALE GENOMIC DNA]</scope>
    <source>
        <strain evidence="8">CG07_land_8_20_14_0_80_42_15</strain>
    </source>
</reference>
<dbReference type="SFLD" id="SFLDS00029">
    <property type="entry name" value="Radical_SAM"/>
    <property type="match status" value="1"/>
</dbReference>
<dbReference type="SFLD" id="SFLDG01082">
    <property type="entry name" value="B12-binding_domain_containing"/>
    <property type="match status" value="1"/>
</dbReference>
<dbReference type="Pfam" id="PF02310">
    <property type="entry name" value="B12-binding"/>
    <property type="match status" value="1"/>
</dbReference>
<name>A0A2J0L6B8_9BACT</name>
<dbReference type="Pfam" id="PF04055">
    <property type="entry name" value="Radical_SAM"/>
    <property type="match status" value="1"/>
</dbReference>
<dbReference type="GO" id="GO:0046872">
    <property type="term" value="F:metal ion binding"/>
    <property type="evidence" value="ECO:0007669"/>
    <property type="project" value="UniProtKB-KW"/>
</dbReference>
<dbReference type="Proteomes" id="UP000230052">
    <property type="component" value="Unassembled WGS sequence"/>
</dbReference>
<dbReference type="GO" id="GO:0005829">
    <property type="term" value="C:cytosol"/>
    <property type="evidence" value="ECO:0007669"/>
    <property type="project" value="TreeGrafter"/>
</dbReference>
<dbReference type="CDD" id="cd01335">
    <property type="entry name" value="Radical_SAM"/>
    <property type="match status" value="1"/>
</dbReference>
<dbReference type="SFLD" id="SFLDG01123">
    <property type="entry name" value="methyltransferase_(Class_B)"/>
    <property type="match status" value="1"/>
</dbReference>
<dbReference type="InterPro" id="IPR034466">
    <property type="entry name" value="Methyltransferase_Class_B"/>
</dbReference>
<evidence type="ECO:0000256" key="1">
    <source>
        <dbReference type="ARBA" id="ARBA00001966"/>
    </source>
</evidence>
<keyword evidence="5" id="KW-0411">Iron-sulfur</keyword>
<feature type="domain" description="Radical SAM core" evidence="7">
    <location>
        <begin position="178"/>
        <end position="397"/>
    </location>
</feature>
<dbReference type="SUPFAM" id="SSF102114">
    <property type="entry name" value="Radical SAM enzymes"/>
    <property type="match status" value="1"/>
</dbReference>
<comment type="caution">
    <text evidence="8">The sequence shown here is derived from an EMBL/GenBank/DDBJ whole genome shotgun (WGS) entry which is preliminary data.</text>
</comment>
<dbReference type="InterPro" id="IPR006158">
    <property type="entry name" value="Cobalamin-bd"/>
</dbReference>
<dbReference type="AlphaFoldDB" id="A0A2J0L6B8"/>
<dbReference type="InterPro" id="IPR058240">
    <property type="entry name" value="rSAM_sf"/>
</dbReference>
<organism evidence="8 9">
    <name type="scientific">Candidatus Aquitaenariimonas noxiae</name>
    <dbReference type="NCBI Taxonomy" id="1974741"/>
    <lineage>
        <taxon>Bacteria</taxon>
        <taxon>Pseudomonadati</taxon>
        <taxon>Candidatus Omnitrophota</taxon>
        <taxon>Candidatus Aquitaenariimonas</taxon>
    </lineage>
</organism>
<evidence type="ECO:0000256" key="4">
    <source>
        <dbReference type="ARBA" id="ARBA00023004"/>
    </source>
</evidence>
<dbReference type="InterPro" id="IPR007197">
    <property type="entry name" value="rSAM"/>
</dbReference>
<evidence type="ECO:0000313" key="9">
    <source>
        <dbReference type="Proteomes" id="UP000230052"/>
    </source>
</evidence>